<dbReference type="Proteomes" id="UP000268829">
    <property type="component" value="Unassembled WGS sequence"/>
</dbReference>
<accession>A0A3M8B2V2</accession>
<evidence type="ECO:0008006" key="3">
    <source>
        <dbReference type="Google" id="ProtNLM"/>
    </source>
</evidence>
<evidence type="ECO:0000313" key="1">
    <source>
        <dbReference type="EMBL" id="RNB57758.1"/>
    </source>
</evidence>
<dbReference type="AlphaFoldDB" id="A0A3M8B2V2"/>
<proteinExistence type="predicted"/>
<dbReference type="InterPro" id="IPR011990">
    <property type="entry name" value="TPR-like_helical_dom_sf"/>
</dbReference>
<gene>
    <name evidence="1" type="ORF">EDM57_09560</name>
</gene>
<comment type="caution">
    <text evidence="1">The sequence shown here is derived from an EMBL/GenBank/DDBJ whole genome shotgun (WGS) entry which is preliminary data.</text>
</comment>
<protein>
    <recommendedName>
        <fullName evidence="3">Tetratricopeptide repeat protein</fullName>
    </recommendedName>
</protein>
<dbReference type="Pfam" id="PF02810">
    <property type="entry name" value="SEC-C"/>
    <property type="match status" value="1"/>
</dbReference>
<dbReference type="InterPro" id="IPR004027">
    <property type="entry name" value="SEC_C_motif"/>
</dbReference>
<keyword evidence="2" id="KW-1185">Reference proteome</keyword>
<dbReference type="Gene3D" id="1.25.40.10">
    <property type="entry name" value="Tetratricopeptide repeat domain"/>
    <property type="match status" value="1"/>
</dbReference>
<name>A0A3M8B2V2_9BACL</name>
<sequence length="459" mass="52734">MIHLKVGRNDPCPCGSGKKYKKCCLPQDELRSYSLSAPQDSKALLFLFMEEEFDWDHEQYELIARNIVHSMYPQYEPSVIAFAIQLWNLFANNIRPIVKKTGAMEAAVEYCVAQILDLPVTQSALSEKYGVSVATISKRAQEIFNEEWLFDTIFQENNSQQAHTHTPLLSAERAMYEITNMVKGKEFESTEQLHEFINAHLSGQARQTKNASLDPKEMAQNLLYDAWEEPSASKRVELAIQAIQLYPDSPDAYNILAESSGDLEEAIQFYKQGKEAGERELGLRSFHEDRGHFWGLIHTRPYMRSKEGYANCLLVAGQLELAEKEFAEMLDLNPNDNQGVRYSLLSIYIELNKFEKASRLLETYEENSAYMNYSRLLLAYKKNGLSAKLDHLLDKAVQQNPHVIDFLLGRKKLPGQAPDYYGHGDTNEAIMYVDANYHLWRREGKLLQWLKKHTAVGRR</sequence>
<organism evidence="1 2">
    <name type="scientific">Brevibacillus gelatini</name>
    <dbReference type="NCBI Taxonomy" id="1655277"/>
    <lineage>
        <taxon>Bacteria</taxon>
        <taxon>Bacillati</taxon>
        <taxon>Bacillota</taxon>
        <taxon>Bacilli</taxon>
        <taxon>Bacillales</taxon>
        <taxon>Paenibacillaceae</taxon>
        <taxon>Brevibacillus</taxon>
    </lineage>
</organism>
<dbReference type="EMBL" id="RHHS01000021">
    <property type="protein sequence ID" value="RNB57758.1"/>
    <property type="molecule type" value="Genomic_DNA"/>
</dbReference>
<dbReference type="SUPFAM" id="SSF48452">
    <property type="entry name" value="TPR-like"/>
    <property type="match status" value="1"/>
</dbReference>
<reference evidence="1 2" key="1">
    <citation type="submission" date="2018-10" db="EMBL/GenBank/DDBJ databases">
        <title>Phylogenomics of Brevibacillus.</title>
        <authorList>
            <person name="Dunlap C."/>
        </authorList>
    </citation>
    <scope>NUCLEOTIDE SEQUENCE [LARGE SCALE GENOMIC DNA]</scope>
    <source>
        <strain evidence="1 2">DSM 100115</strain>
    </source>
</reference>
<dbReference type="SUPFAM" id="SSF103642">
    <property type="entry name" value="Sec-C motif"/>
    <property type="match status" value="1"/>
</dbReference>
<evidence type="ECO:0000313" key="2">
    <source>
        <dbReference type="Proteomes" id="UP000268829"/>
    </source>
</evidence>
<dbReference type="Gene3D" id="3.10.450.50">
    <property type="match status" value="1"/>
</dbReference>